<evidence type="ECO:0000256" key="1">
    <source>
        <dbReference type="SAM" id="MobiDB-lite"/>
    </source>
</evidence>
<feature type="region of interest" description="Disordered" evidence="1">
    <location>
        <begin position="1"/>
        <end position="23"/>
    </location>
</feature>
<evidence type="ECO:0000313" key="3">
    <source>
        <dbReference type="Proteomes" id="UP001138500"/>
    </source>
</evidence>
<proteinExistence type="predicted"/>
<organism evidence="2 3">
    <name type="scientific">Teratosphaeria destructans</name>
    <dbReference type="NCBI Taxonomy" id="418781"/>
    <lineage>
        <taxon>Eukaryota</taxon>
        <taxon>Fungi</taxon>
        <taxon>Dikarya</taxon>
        <taxon>Ascomycota</taxon>
        <taxon>Pezizomycotina</taxon>
        <taxon>Dothideomycetes</taxon>
        <taxon>Dothideomycetidae</taxon>
        <taxon>Mycosphaerellales</taxon>
        <taxon>Teratosphaeriaceae</taxon>
        <taxon>Teratosphaeria</taxon>
    </lineage>
</organism>
<accession>A0A9W7SJG0</accession>
<reference evidence="2 3" key="2">
    <citation type="journal article" date="2021" name="Curr. Genet.">
        <title>Genetic response to nitrogen starvation in the aggressive Eucalyptus foliar pathogen Teratosphaeria destructans.</title>
        <authorList>
            <person name="Havenga M."/>
            <person name="Wingfield B.D."/>
            <person name="Wingfield M.J."/>
            <person name="Dreyer L.L."/>
            <person name="Roets F."/>
            <person name="Aylward J."/>
        </authorList>
    </citation>
    <scope>NUCLEOTIDE SEQUENCE [LARGE SCALE GENOMIC DNA]</scope>
    <source>
        <strain evidence="2">CMW44962</strain>
    </source>
</reference>
<name>A0A9W7SJG0_9PEZI</name>
<keyword evidence="3" id="KW-1185">Reference proteome</keyword>
<evidence type="ECO:0000313" key="2">
    <source>
        <dbReference type="EMBL" id="KAH9815749.1"/>
    </source>
</evidence>
<dbReference type="Proteomes" id="UP001138500">
    <property type="component" value="Unassembled WGS sequence"/>
</dbReference>
<dbReference type="AlphaFoldDB" id="A0A9W7SJG0"/>
<dbReference type="EMBL" id="RIBY02002422">
    <property type="protein sequence ID" value="KAH9815749.1"/>
    <property type="molecule type" value="Genomic_DNA"/>
</dbReference>
<dbReference type="OrthoDB" id="5413484at2759"/>
<comment type="caution">
    <text evidence="2">The sequence shown here is derived from an EMBL/GenBank/DDBJ whole genome shotgun (WGS) entry which is preliminary data.</text>
</comment>
<sequence>MDEHKTVSVDDEQSSNSQQKTGERDLIGILRILTSRPAGIMTGAQQRMAFNVGSRTGRQHVLDADPQDCRNAGHLVTISLGGVVGASIWYAVGSVVTDCGPLGALICFLIVGVDVFRDVYP</sequence>
<gene>
    <name evidence="2" type="ORF">Tdes44962_MAKER00997</name>
</gene>
<reference evidence="2 3" key="1">
    <citation type="journal article" date="2018" name="IMA Fungus">
        <title>IMA Genome-F 10: Nine draft genome sequences of Claviceps purpurea s.lat., including C. arundinis, C. humidiphila, and C. cf. spartinae, pseudomolecules for the pitch canker pathogen Fusarium circinatum, draft genome of Davidsoniella eucalypti, Grosmannia galeiformis, Quambalaria eucalypti, and Teratosphaeria destructans.</title>
        <authorList>
            <person name="Wingfield B.D."/>
            <person name="Liu M."/>
            <person name="Nguyen H.D."/>
            <person name="Lane F.A."/>
            <person name="Morgan S.W."/>
            <person name="De Vos L."/>
            <person name="Wilken P.M."/>
            <person name="Duong T.A."/>
            <person name="Aylward J."/>
            <person name="Coetzee M.P."/>
            <person name="Dadej K."/>
            <person name="De Beer Z.W."/>
            <person name="Findlay W."/>
            <person name="Havenga M."/>
            <person name="Kolarik M."/>
            <person name="Menzies J.G."/>
            <person name="Naidoo K."/>
            <person name="Pochopski O."/>
            <person name="Shoukouhi P."/>
            <person name="Santana Q.C."/>
            <person name="Seifert K.A."/>
            <person name="Soal N."/>
            <person name="Steenkamp E.T."/>
            <person name="Tatham C.T."/>
            <person name="van der Nest M.A."/>
            <person name="Wingfield M.J."/>
        </authorList>
    </citation>
    <scope>NUCLEOTIDE SEQUENCE [LARGE SCALE GENOMIC DNA]</scope>
    <source>
        <strain evidence="2">CMW44962</strain>
    </source>
</reference>
<protein>
    <submittedName>
        <fullName evidence="2">Amino acid permease</fullName>
    </submittedName>
</protein>